<organism evidence="2 3">
    <name type="scientific">Actinomadura darangshiensis</name>
    <dbReference type="NCBI Taxonomy" id="705336"/>
    <lineage>
        <taxon>Bacteria</taxon>
        <taxon>Bacillati</taxon>
        <taxon>Actinomycetota</taxon>
        <taxon>Actinomycetes</taxon>
        <taxon>Streptosporangiales</taxon>
        <taxon>Thermomonosporaceae</taxon>
        <taxon>Actinomadura</taxon>
    </lineage>
</organism>
<gene>
    <name evidence="2" type="ORF">E1293_41795</name>
</gene>
<dbReference type="RefSeq" id="WP_132204848.1">
    <property type="nucleotide sequence ID" value="NZ_SMKY01000371.1"/>
</dbReference>
<accession>A0A4R5A0J2</accession>
<feature type="region of interest" description="Disordered" evidence="1">
    <location>
        <begin position="1"/>
        <end position="26"/>
    </location>
</feature>
<name>A0A4R5A0J2_9ACTN</name>
<evidence type="ECO:0000313" key="2">
    <source>
        <dbReference type="EMBL" id="TDD64226.1"/>
    </source>
</evidence>
<dbReference type="Proteomes" id="UP000295578">
    <property type="component" value="Unassembled WGS sequence"/>
</dbReference>
<proteinExistence type="predicted"/>
<protein>
    <submittedName>
        <fullName evidence="2">DUF4259 domain-containing protein</fullName>
    </submittedName>
</protein>
<reference evidence="2 3" key="1">
    <citation type="submission" date="2019-03" db="EMBL/GenBank/DDBJ databases">
        <title>Draft genome sequences of novel Actinobacteria.</title>
        <authorList>
            <person name="Sahin N."/>
            <person name="Ay H."/>
            <person name="Saygin H."/>
        </authorList>
    </citation>
    <scope>NUCLEOTIDE SEQUENCE [LARGE SCALE GENOMIC DNA]</scope>
    <source>
        <strain evidence="2 3">DSM 45941</strain>
    </source>
</reference>
<dbReference type="OrthoDB" id="73183at2"/>
<evidence type="ECO:0000256" key="1">
    <source>
        <dbReference type="SAM" id="MobiDB-lite"/>
    </source>
</evidence>
<keyword evidence="3" id="KW-1185">Reference proteome</keyword>
<dbReference type="Pfam" id="PF14078">
    <property type="entry name" value="DUF4259"/>
    <property type="match status" value="1"/>
</dbReference>
<evidence type="ECO:0000313" key="3">
    <source>
        <dbReference type="Proteomes" id="UP000295578"/>
    </source>
</evidence>
<dbReference type="InterPro" id="IPR025355">
    <property type="entry name" value="DUF4259"/>
</dbReference>
<comment type="caution">
    <text evidence="2">The sequence shown here is derived from an EMBL/GenBank/DDBJ whole genome shotgun (WGS) entry which is preliminary data.</text>
</comment>
<sequence>MGTWDVGPFDNDHAADFTGDLDDTPAPERPALIRQALEAAMREESLDGHVGDIAVAAAAIVASQCPDGEPCDPVYGPEKPLSPLPADLRPLAVQALDRVTGPGSELADLWADAGSLAEWRAGVDRLRAVLSSEG</sequence>
<dbReference type="AlphaFoldDB" id="A0A4R5A0J2"/>
<dbReference type="EMBL" id="SMKY01000371">
    <property type="protein sequence ID" value="TDD64226.1"/>
    <property type="molecule type" value="Genomic_DNA"/>
</dbReference>